<dbReference type="RefSeq" id="WP_108031026.1">
    <property type="nucleotide sequence ID" value="NZ_PYUE01000008.1"/>
</dbReference>
<name>A0ABY2SVJ3_9BACI</name>
<organism evidence="1 2">
    <name type="scientific">Lysinibacillus tabacifolii</name>
    <dbReference type="NCBI Taxonomy" id="1173107"/>
    <lineage>
        <taxon>Bacteria</taxon>
        <taxon>Bacillati</taxon>
        <taxon>Bacillota</taxon>
        <taxon>Bacilli</taxon>
        <taxon>Bacillales</taxon>
        <taxon>Bacillaceae</taxon>
        <taxon>Lysinibacillus</taxon>
    </lineage>
</organism>
<sequence length="253" mass="30274">MSKLYYIDDKILEDMKNEIESNLDLYKQPTPWCEDLLEIELDKLEKPTELRIIVGDKGEHDLENAILLYEALKDLPYTVVTNENYWAFLTHTVYWDYMRNRWPIEAAQKDVLSFIQTRYMFSSKNKRYYRNGLSRLWLYAALTYDQYNATDPYFYTRIMMKNQDLAGLILETTTVSRNFKALKATLEIIQRIDTLEENDEIEKIKGKREFTRDLMKQVNFIGAITIWDSLTHEEAVEKLWKYVNKRLLVLESI</sequence>
<reference evidence="1 2" key="1">
    <citation type="submission" date="2019-04" db="EMBL/GenBank/DDBJ databases">
        <title>Lysinibacillus genome sequencing.</title>
        <authorList>
            <person name="Dunlap C."/>
        </authorList>
    </citation>
    <scope>NUCLEOTIDE SEQUENCE [LARGE SCALE GENOMIC DNA]</scope>
    <source>
        <strain evidence="1 2">KCTC 33042</strain>
    </source>
</reference>
<dbReference type="InterPro" id="IPR045920">
    <property type="entry name" value="DUF6339"/>
</dbReference>
<accession>A0ABY2SVJ3</accession>
<protein>
    <submittedName>
        <fullName evidence="1">Uncharacterized protein</fullName>
    </submittedName>
</protein>
<gene>
    <name evidence="1" type="ORF">FC748_18155</name>
</gene>
<evidence type="ECO:0000313" key="1">
    <source>
        <dbReference type="EMBL" id="TKI46249.1"/>
    </source>
</evidence>
<evidence type="ECO:0000313" key="2">
    <source>
        <dbReference type="Proteomes" id="UP000308330"/>
    </source>
</evidence>
<dbReference type="Pfam" id="PF19866">
    <property type="entry name" value="DUF6339"/>
    <property type="match status" value="1"/>
</dbReference>
<dbReference type="EMBL" id="SZPT01000005">
    <property type="protein sequence ID" value="TKI46249.1"/>
    <property type="molecule type" value="Genomic_DNA"/>
</dbReference>
<proteinExistence type="predicted"/>
<keyword evidence="2" id="KW-1185">Reference proteome</keyword>
<dbReference type="Proteomes" id="UP000308330">
    <property type="component" value="Unassembled WGS sequence"/>
</dbReference>
<comment type="caution">
    <text evidence="1">The sequence shown here is derived from an EMBL/GenBank/DDBJ whole genome shotgun (WGS) entry which is preliminary data.</text>
</comment>